<dbReference type="Proteomes" id="UP001162640">
    <property type="component" value="Unassembled WGS sequence"/>
</dbReference>
<comment type="catalytic activity">
    <reaction evidence="1">
        <text>ATP-dependent breakage, passage and rejoining of double-stranded DNA.</text>
        <dbReference type="EC" id="5.6.2.2"/>
    </reaction>
</comment>
<evidence type="ECO:0000256" key="8">
    <source>
        <dbReference type="ARBA" id="ARBA00023235"/>
    </source>
</evidence>
<evidence type="ECO:0000256" key="4">
    <source>
        <dbReference type="ARBA" id="ARBA00022741"/>
    </source>
</evidence>
<keyword evidence="5" id="KW-0067">ATP-binding</keyword>
<dbReference type="GO" id="GO:0005634">
    <property type="term" value="C:nucleus"/>
    <property type="evidence" value="ECO:0007669"/>
    <property type="project" value="TreeGrafter"/>
</dbReference>
<keyword evidence="7" id="KW-0238">DNA-binding</keyword>
<keyword evidence="6" id="KW-0799">Topoisomerase</keyword>
<dbReference type="Pfam" id="PF00521">
    <property type="entry name" value="DNA_topoisoIV"/>
    <property type="match status" value="1"/>
</dbReference>
<evidence type="ECO:0000256" key="5">
    <source>
        <dbReference type="ARBA" id="ARBA00022840"/>
    </source>
</evidence>
<protein>
    <recommendedName>
        <fullName evidence="3">DNA topoisomerase (ATP-hydrolyzing)</fullName>
        <ecNumber evidence="3">5.6.2.2</ecNumber>
    </recommendedName>
</protein>
<dbReference type="Gene3D" id="3.90.199.10">
    <property type="entry name" value="Topoisomerase II, domain 5"/>
    <property type="match status" value="1"/>
</dbReference>
<dbReference type="InterPro" id="IPR002205">
    <property type="entry name" value="Topo_IIA_dom_A"/>
</dbReference>
<feature type="domain" description="Topo IIA-type catalytic" evidence="9">
    <location>
        <begin position="4"/>
        <end position="209"/>
    </location>
</feature>
<evidence type="ECO:0000256" key="7">
    <source>
        <dbReference type="ARBA" id="ARBA00023125"/>
    </source>
</evidence>
<evidence type="ECO:0000256" key="6">
    <source>
        <dbReference type="ARBA" id="ARBA00023029"/>
    </source>
</evidence>
<dbReference type="EC" id="5.6.2.2" evidence="3"/>
<accession>A0A9W6ZUT1</accession>
<evidence type="ECO:0000259" key="9">
    <source>
        <dbReference type="Pfam" id="PF00521"/>
    </source>
</evidence>
<dbReference type="EMBL" id="BLQM01000050">
    <property type="protein sequence ID" value="GMH56335.1"/>
    <property type="molecule type" value="Genomic_DNA"/>
</dbReference>
<dbReference type="InterPro" id="IPR013758">
    <property type="entry name" value="Topo_IIA_A/C_ab"/>
</dbReference>
<dbReference type="PANTHER" id="PTHR10169">
    <property type="entry name" value="DNA TOPOISOMERASE/GYRASE"/>
    <property type="match status" value="1"/>
</dbReference>
<evidence type="ECO:0000256" key="3">
    <source>
        <dbReference type="ARBA" id="ARBA00012895"/>
    </source>
</evidence>
<dbReference type="GO" id="GO:0000819">
    <property type="term" value="P:sister chromatid segregation"/>
    <property type="evidence" value="ECO:0007669"/>
    <property type="project" value="TreeGrafter"/>
</dbReference>
<dbReference type="Gene3D" id="1.10.268.10">
    <property type="entry name" value="Topoisomerase, domain 3"/>
    <property type="match status" value="2"/>
</dbReference>
<comment type="cofactor">
    <cofactor evidence="2">
        <name>Mg(2+)</name>
        <dbReference type="ChEBI" id="CHEBI:18420"/>
    </cofactor>
</comment>
<dbReference type="GO" id="GO:0006265">
    <property type="term" value="P:DNA topological change"/>
    <property type="evidence" value="ECO:0007669"/>
    <property type="project" value="InterPro"/>
</dbReference>
<dbReference type="GO" id="GO:0003677">
    <property type="term" value="F:DNA binding"/>
    <property type="evidence" value="ECO:0007669"/>
    <property type="project" value="UniProtKB-KW"/>
</dbReference>
<proteinExistence type="predicted"/>
<dbReference type="SUPFAM" id="SSF56719">
    <property type="entry name" value="Type II DNA topoisomerase"/>
    <property type="match status" value="1"/>
</dbReference>
<dbReference type="PANTHER" id="PTHR10169:SF38">
    <property type="entry name" value="DNA TOPOISOMERASE 2"/>
    <property type="match status" value="1"/>
</dbReference>
<evidence type="ECO:0000313" key="10">
    <source>
        <dbReference type="EMBL" id="GMH56335.1"/>
    </source>
</evidence>
<dbReference type="GO" id="GO:0003918">
    <property type="term" value="F:DNA topoisomerase type II (double strand cut, ATP-hydrolyzing) activity"/>
    <property type="evidence" value="ECO:0007669"/>
    <property type="project" value="UniProtKB-EC"/>
</dbReference>
<sequence length="229" mass="26240">MTGAMLKEKEKKLHEFFKLDTNLNTTNMNAFDTNGTIKKYENAEKIIEDFYSVRMDMYYKRKVDLEKKVEYQTKFAMNKVRVGEVWEICRFVVCTNTDYLLLQARFIEAVTSNEIELVTGTKSREEIVEQLAALSFDSSEALDQILVGDDQTPPSSPNAKSYDYLLNTPLSTFTKEKIAQLVTEAEDRKVTLGELRATTPEEMWLKDLDEFEALLPTKGRGKAKSKAKA</sequence>
<evidence type="ECO:0000313" key="11">
    <source>
        <dbReference type="Proteomes" id="UP001162640"/>
    </source>
</evidence>
<gene>
    <name evidence="10" type="ORF">TL16_g02110</name>
</gene>
<dbReference type="InterPro" id="IPR050634">
    <property type="entry name" value="DNA_Topoisomerase_II"/>
</dbReference>
<organism evidence="10 11">
    <name type="scientific">Triparma laevis f. inornata</name>
    <dbReference type="NCBI Taxonomy" id="1714386"/>
    <lineage>
        <taxon>Eukaryota</taxon>
        <taxon>Sar</taxon>
        <taxon>Stramenopiles</taxon>
        <taxon>Ochrophyta</taxon>
        <taxon>Bolidophyceae</taxon>
        <taxon>Parmales</taxon>
        <taxon>Triparmaceae</taxon>
        <taxon>Triparma</taxon>
    </lineage>
</organism>
<evidence type="ECO:0000256" key="2">
    <source>
        <dbReference type="ARBA" id="ARBA00001946"/>
    </source>
</evidence>
<dbReference type="Gene3D" id="3.30.1360.40">
    <property type="match status" value="1"/>
</dbReference>
<dbReference type="GO" id="GO:0005524">
    <property type="term" value="F:ATP binding"/>
    <property type="evidence" value="ECO:0007669"/>
    <property type="project" value="UniProtKB-KW"/>
</dbReference>
<evidence type="ECO:0000256" key="1">
    <source>
        <dbReference type="ARBA" id="ARBA00000185"/>
    </source>
</evidence>
<name>A0A9W6ZUT1_9STRA</name>
<comment type="caution">
    <text evidence="10">The sequence shown here is derived from an EMBL/GenBank/DDBJ whole genome shotgun (WGS) entry which is preliminary data.</text>
</comment>
<dbReference type="InterPro" id="IPR013760">
    <property type="entry name" value="Topo_IIA-like_dom_sf"/>
</dbReference>
<dbReference type="AlphaFoldDB" id="A0A9W6ZUT1"/>
<dbReference type="InterPro" id="IPR013757">
    <property type="entry name" value="Topo_IIA_A_a_sf"/>
</dbReference>
<reference evidence="11" key="1">
    <citation type="journal article" date="2023" name="Commun. Biol.">
        <title>Genome analysis of Parmales, the sister group of diatoms, reveals the evolutionary specialization of diatoms from phago-mixotrophs to photoautotrophs.</title>
        <authorList>
            <person name="Ban H."/>
            <person name="Sato S."/>
            <person name="Yoshikawa S."/>
            <person name="Yamada K."/>
            <person name="Nakamura Y."/>
            <person name="Ichinomiya M."/>
            <person name="Sato N."/>
            <person name="Blanc-Mathieu R."/>
            <person name="Endo H."/>
            <person name="Kuwata A."/>
            <person name="Ogata H."/>
        </authorList>
    </citation>
    <scope>NUCLEOTIDE SEQUENCE [LARGE SCALE GENOMIC DNA]</scope>
</reference>
<dbReference type="GO" id="GO:0000712">
    <property type="term" value="P:resolution of meiotic recombination intermediates"/>
    <property type="evidence" value="ECO:0007669"/>
    <property type="project" value="TreeGrafter"/>
</dbReference>
<keyword evidence="4" id="KW-0547">Nucleotide-binding</keyword>
<keyword evidence="8" id="KW-0413">Isomerase</keyword>